<keyword evidence="4" id="KW-1185">Reference proteome</keyword>
<keyword evidence="3" id="KW-0808">Transferase</keyword>
<dbReference type="GO" id="GO:0000271">
    <property type="term" value="P:polysaccharide biosynthetic process"/>
    <property type="evidence" value="ECO:0007669"/>
    <property type="project" value="TreeGrafter"/>
</dbReference>
<dbReference type="AlphaFoldDB" id="A0A556B076"/>
<dbReference type="InterPro" id="IPR002656">
    <property type="entry name" value="Acyl_transf_3_dom"/>
</dbReference>
<feature type="domain" description="Acyltransferase 3" evidence="2">
    <location>
        <begin position="11"/>
        <end position="351"/>
    </location>
</feature>
<protein>
    <submittedName>
        <fullName evidence="3">Acyltransferase</fullName>
    </submittedName>
</protein>
<dbReference type="PANTHER" id="PTHR23028:SF131">
    <property type="entry name" value="BLR2367 PROTEIN"/>
    <property type="match status" value="1"/>
</dbReference>
<feature type="transmembrane region" description="Helical" evidence="1">
    <location>
        <begin position="157"/>
        <end position="176"/>
    </location>
</feature>
<feature type="transmembrane region" description="Helical" evidence="1">
    <location>
        <begin position="293"/>
        <end position="312"/>
    </location>
</feature>
<feature type="transmembrane region" description="Helical" evidence="1">
    <location>
        <begin position="237"/>
        <end position="256"/>
    </location>
</feature>
<evidence type="ECO:0000313" key="3">
    <source>
        <dbReference type="EMBL" id="TSH98165.1"/>
    </source>
</evidence>
<feature type="transmembrane region" description="Helical" evidence="1">
    <location>
        <begin position="50"/>
        <end position="72"/>
    </location>
</feature>
<dbReference type="InterPro" id="IPR050879">
    <property type="entry name" value="Acyltransferase_3"/>
</dbReference>
<comment type="caution">
    <text evidence="3">The sequence shown here is derived from an EMBL/GenBank/DDBJ whole genome shotgun (WGS) entry which is preliminary data.</text>
</comment>
<dbReference type="Proteomes" id="UP000318405">
    <property type="component" value="Unassembled WGS sequence"/>
</dbReference>
<proteinExistence type="predicted"/>
<keyword evidence="1" id="KW-0812">Transmembrane</keyword>
<gene>
    <name evidence="3" type="ORF">FOZ76_05110</name>
</gene>
<dbReference type="GO" id="GO:0016747">
    <property type="term" value="F:acyltransferase activity, transferring groups other than amino-acyl groups"/>
    <property type="evidence" value="ECO:0007669"/>
    <property type="project" value="InterPro"/>
</dbReference>
<feature type="transmembrane region" description="Helical" evidence="1">
    <location>
        <begin position="12"/>
        <end position="30"/>
    </location>
</feature>
<dbReference type="EMBL" id="VLTJ01000007">
    <property type="protein sequence ID" value="TSH98165.1"/>
    <property type="molecule type" value="Genomic_DNA"/>
</dbReference>
<feature type="transmembrane region" description="Helical" evidence="1">
    <location>
        <begin position="212"/>
        <end position="230"/>
    </location>
</feature>
<dbReference type="RefSeq" id="WP_143947047.1">
    <property type="nucleotide sequence ID" value="NZ_BAABMB010000004.1"/>
</dbReference>
<dbReference type="Pfam" id="PF01757">
    <property type="entry name" value="Acyl_transf_3"/>
    <property type="match status" value="1"/>
</dbReference>
<accession>A0A556B076</accession>
<dbReference type="OrthoDB" id="9814807at2"/>
<keyword evidence="1" id="KW-0472">Membrane</keyword>
<dbReference type="PANTHER" id="PTHR23028">
    <property type="entry name" value="ACETYLTRANSFERASE"/>
    <property type="match status" value="1"/>
</dbReference>
<evidence type="ECO:0000313" key="4">
    <source>
        <dbReference type="Proteomes" id="UP000318405"/>
    </source>
</evidence>
<feature type="transmembrane region" description="Helical" evidence="1">
    <location>
        <begin position="332"/>
        <end position="352"/>
    </location>
</feature>
<feature type="transmembrane region" description="Helical" evidence="1">
    <location>
        <begin position="93"/>
        <end position="113"/>
    </location>
</feature>
<evidence type="ECO:0000256" key="1">
    <source>
        <dbReference type="SAM" id="Phobius"/>
    </source>
</evidence>
<dbReference type="GO" id="GO:0016020">
    <property type="term" value="C:membrane"/>
    <property type="evidence" value="ECO:0007669"/>
    <property type="project" value="TreeGrafter"/>
</dbReference>
<name>A0A556B076_9BURK</name>
<keyword evidence="1" id="KW-1133">Transmembrane helix</keyword>
<sequence length="375" mass="40795">MTNLPRTARIEALTGLRGIAAILVVLFHYSGGFLPNLDLAEHTRFVVKGYLWVDLFFLLSGFIMMHVHGAAFGQTLHAPVVKSFLVSRFARIYPLHLAVLAGFLALELAKWWLMASGISKLDVEPFSHDKQPLALATHLTMTQGLGLHDSLTWNGPAWSVGTEWAAYVVFPLLALALHGSRRLFPGLALGLVTLLLGVSHGGRDLDVTYDLGLWRCLTEFTLGAMLYGLYQSPRAAALGRTSVFVLVAAATVAAMHAGARDIVIVVLFALLLVTLACNQGWPAALLGTKPLVFLGEISYAIYMCHMLLMETADTFSRAMTGRALGRYLDVSASLVVLLGGLLLVALCSAWLYRRIELPARAWIKRCALGRTLQAA</sequence>
<feature type="transmembrane region" description="Helical" evidence="1">
    <location>
        <begin position="183"/>
        <end position="200"/>
    </location>
</feature>
<reference evidence="3 4" key="1">
    <citation type="submission" date="2019-07" db="EMBL/GenBank/DDBJ databases">
        <title>Qingshengfaniella alkalisoli gen. nov., sp. nov., isolated from saline soil.</title>
        <authorList>
            <person name="Xu L."/>
            <person name="Huang X.-X."/>
            <person name="Sun J.-Q."/>
        </authorList>
    </citation>
    <scope>NUCLEOTIDE SEQUENCE [LARGE SCALE GENOMIC DNA]</scope>
    <source>
        <strain evidence="3 4">DSM 27279</strain>
    </source>
</reference>
<organism evidence="3 4">
    <name type="scientific">Verticiella sediminum</name>
    <dbReference type="NCBI Taxonomy" id="1247510"/>
    <lineage>
        <taxon>Bacteria</taxon>
        <taxon>Pseudomonadati</taxon>
        <taxon>Pseudomonadota</taxon>
        <taxon>Betaproteobacteria</taxon>
        <taxon>Burkholderiales</taxon>
        <taxon>Alcaligenaceae</taxon>
        <taxon>Verticiella</taxon>
    </lineage>
</organism>
<feature type="transmembrane region" description="Helical" evidence="1">
    <location>
        <begin position="262"/>
        <end position="281"/>
    </location>
</feature>
<keyword evidence="3" id="KW-0012">Acyltransferase</keyword>
<evidence type="ECO:0000259" key="2">
    <source>
        <dbReference type="Pfam" id="PF01757"/>
    </source>
</evidence>